<organism evidence="2 3">
    <name type="scientific">Nelumbo nucifera</name>
    <name type="common">Sacred lotus</name>
    <dbReference type="NCBI Taxonomy" id="4432"/>
    <lineage>
        <taxon>Eukaryota</taxon>
        <taxon>Viridiplantae</taxon>
        <taxon>Streptophyta</taxon>
        <taxon>Embryophyta</taxon>
        <taxon>Tracheophyta</taxon>
        <taxon>Spermatophyta</taxon>
        <taxon>Magnoliopsida</taxon>
        <taxon>Proteales</taxon>
        <taxon>Nelumbonaceae</taxon>
        <taxon>Nelumbo</taxon>
    </lineage>
</organism>
<evidence type="ECO:0000313" key="2">
    <source>
        <dbReference type="EMBL" id="DAD40908.1"/>
    </source>
</evidence>
<keyword evidence="3" id="KW-1185">Reference proteome</keyword>
<reference evidence="2 3" key="1">
    <citation type="journal article" date="2020" name="Mol. Biol. Evol.">
        <title>Distinct Expression and Methylation Patterns for Genes with Different Fates following a Single Whole-Genome Duplication in Flowering Plants.</title>
        <authorList>
            <person name="Shi T."/>
            <person name="Rahmani R.S."/>
            <person name="Gugger P.F."/>
            <person name="Wang M."/>
            <person name="Li H."/>
            <person name="Zhang Y."/>
            <person name="Li Z."/>
            <person name="Wang Q."/>
            <person name="Van de Peer Y."/>
            <person name="Marchal K."/>
            <person name="Chen J."/>
        </authorList>
    </citation>
    <scope>NUCLEOTIDE SEQUENCE [LARGE SCALE GENOMIC DNA]</scope>
    <source>
        <tissue evidence="2">Leaf</tissue>
    </source>
</reference>
<comment type="caution">
    <text evidence="2">The sequence shown here is derived from an EMBL/GenBank/DDBJ whole genome shotgun (WGS) entry which is preliminary data.</text>
</comment>
<evidence type="ECO:0000313" key="3">
    <source>
        <dbReference type="Proteomes" id="UP000607653"/>
    </source>
</evidence>
<feature type="compositionally biased region" description="Polar residues" evidence="1">
    <location>
        <begin position="28"/>
        <end position="37"/>
    </location>
</feature>
<gene>
    <name evidence="2" type="ORF">HUJ06_015231</name>
</gene>
<dbReference type="EMBL" id="DUZY01000005">
    <property type="protein sequence ID" value="DAD40908.1"/>
    <property type="molecule type" value="Genomic_DNA"/>
</dbReference>
<proteinExistence type="predicted"/>
<feature type="region of interest" description="Disordered" evidence="1">
    <location>
        <begin position="14"/>
        <end position="37"/>
    </location>
</feature>
<name>A0A822ZGW8_NELNU</name>
<sequence>MLGDLQGTLRDLSKASTVGAQDHPVVNPTGQACITEM</sequence>
<protein>
    <submittedName>
        <fullName evidence="2">Uncharacterized protein</fullName>
    </submittedName>
</protein>
<accession>A0A822ZGW8</accession>
<dbReference type="Proteomes" id="UP000607653">
    <property type="component" value="Unassembled WGS sequence"/>
</dbReference>
<dbReference type="AlphaFoldDB" id="A0A822ZGW8"/>
<evidence type="ECO:0000256" key="1">
    <source>
        <dbReference type="SAM" id="MobiDB-lite"/>
    </source>
</evidence>